<feature type="transmembrane region" description="Helical" evidence="1">
    <location>
        <begin position="20"/>
        <end position="37"/>
    </location>
</feature>
<feature type="transmembrane region" description="Helical" evidence="1">
    <location>
        <begin position="292"/>
        <end position="310"/>
    </location>
</feature>
<comment type="caution">
    <text evidence="2">The sequence shown here is derived from an EMBL/GenBank/DDBJ whole genome shotgun (WGS) entry which is preliminary data.</text>
</comment>
<evidence type="ECO:0000313" key="3">
    <source>
        <dbReference type="Proteomes" id="UP001300012"/>
    </source>
</evidence>
<feature type="transmembrane region" description="Helical" evidence="1">
    <location>
        <begin position="235"/>
        <end position="256"/>
    </location>
</feature>
<dbReference type="RefSeq" id="WP_258212834.1">
    <property type="nucleotide sequence ID" value="NZ_JANQBD010000005.1"/>
</dbReference>
<dbReference type="InterPro" id="IPR032809">
    <property type="entry name" value="Put_HupE_UreJ"/>
</dbReference>
<dbReference type="PROSITE" id="PS00018">
    <property type="entry name" value="EF_HAND_1"/>
    <property type="match status" value="1"/>
</dbReference>
<organism evidence="2 3">
    <name type="scientific">Paenibacillus radicis</name>
    <name type="common">ex Xue et al. 2023</name>
    <dbReference type="NCBI Taxonomy" id="2972489"/>
    <lineage>
        <taxon>Bacteria</taxon>
        <taxon>Bacillati</taxon>
        <taxon>Bacillota</taxon>
        <taxon>Bacilli</taxon>
        <taxon>Bacillales</taxon>
        <taxon>Paenibacillaceae</taxon>
        <taxon>Paenibacillus</taxon>
    </lineage>
</organism>
<keyword evidence="1" id="KW-1133">Transmembrane helix</keyword>
<gene>
    <name evidence="2" type="ORF">NV381_08460</name>
</gene>
<reference evidence="2 3" key="1">
    <citation type="submission" date="2022-08" db="EMBL/GenBank/DDBJ databases">
        <title>Paenibacillus endoradicis sp. nov., Paenibacillus radicibacter sp. nov and Paenibacillus pararadicis sp. nov., three cold-adapted plant growth-promoting bacteria isolated from root of Larix gmelinii in Great Khingan.</title>
        <authorList>
            <person name="Xue H."/>
        </authorList>
    </citation>
    <scope>NUCLEOTIDE SEQUENCE [LARGE SCALE GENOMIC DNA]</scope>
    <source>
        <strain evidence="2 3">N5-1-1-5</strain>
    </source>
</reference>
<dbReference type="Proteomes" id="UP001300012">
    <property type="component" value="Unassembled WGS sequence"/>
</dbReference>
<proteinExistence type="predicted"/>
<sequence length="406" mass="44931">MYRLKAGPSKASSLLGRLNVIFYFLLICCVIMLFSSTRTVQAHAYSASYTTLNFAKSQTEMTYVIDELSVIELTDGDANRNGMLEAEEFNAVKNQIESVIKENVTLKINGEPQTWLRVNDITLNRQGEGTQVTLSVVYPAVSASQGISLTDQLYANDIKTNYVNLLTINYGAQKSTSALSGKNRAWSMMMSESAYAGLSQDNLKTQVNTNADTDQQDAAANTTNMTAGWLSFFELGINHILTGYDHLLFLLALLIARQSFKKFAGIITAFTVAHSLTLTLSVIGWLNVSPQFVEPAIAFSICYVAIENIFRKNINNRWVLTFLFGLIHGMGFADILKEMDIPTSQLAVDLFSFNIGIEAVQLLIVVVCLPILARIQHWRHSRGVVIALSSVAFILGGIWLAERIIK</sequence>
<keyword evidence="1" id="KW-0472">Membrane</keyword>
<dbReference type="InterPro" id="IPR018247">
    <property type="entry name" value="EF_Hand_1_Ca_BS"/>
</dbReference>
<feature type="transmembrane region" description="Helical" evidence="1">
    <location>
        <begin position="317"/>
        <end position="336"/>
    </location>
</feature>
<dbReference type="Pfam" id="PF13795">
    <property type="entry name" value="HupE_UreJ_2"/>
    <property type="match status" value="1"/>
</dbReference>
<keyword evidence="3" id="KW-1185">Reference proteome</keyword>
<feature type="transmembrane region" description="Helical" evidence="1">
    <location>
        <begin position="351"/>
        <end position="372"/>
    </location>
</feature>
<protein>
    <submittedName>
        <fullName evidence="2">HupE/UreJ family protein</fullName>
    </submittedName>
</protein>
<accession>A0ABT1YGZ3</accession>
<dbReference type="EMBL" id="JANQBD010000005">
    <property type="protein sequence ID" value="MCR8631230.1"/>
    <property type="molecule type" value="Genomic_DNA"/>
</dbReference>
<evidence type="ECO:0000256" key="1">
    <source>
        <dbReference type="SAM" id="Phobius"/>
    </source>
</evidence>
<feature type="transmembrane region" description="Helical" evidence="1">
    <location>
        <begin position="384"/>
        <end position="401"/>
    </location>
</feature>
<evidence type="ECO:0000313" key="2">
    <source>
        <dbReference type="EMBL" id="MCR8631230.1"/>
    </source>
</evidence>
<name>A0ABT1YGZ3_9BACL</name>
<feature type="transmembrane region" description="Helical" evidence="1">
    <location>
        <begin position="263"/>
        <end position="286"/>
    </location>
</feature>
<keyword evidence="1" id="KW-0812">Transmembrane</keyword>